<dbReference type="GO" id="GO:0016747">
    <property type="term" value="F:acyltransferase activity, transferring groups other than amino-acyl groups"/>
    <property type="evidence" value="ECO:0007669"/>
    <property type="project" value="TreeGrafter"/>
</dbReference>
<name>A0A9J6ZAA6_9BACL</name>
<dbReference type="Proteomes" id="UP001056756">
    <property type="component" value="Chromosome"/>
</dbReference>
<dbReference type="InterPro" id="IPR000801">
    <property type="entry name" value="Esterase-like"/>
</dbReference>
<dbReference type="PANTHER" id="PTHR48098">
    <property type="entry name" value="ENTEROCHELIN ESTERASE-RELATED"/>
    <property type="match status" value="1"/>
</dbReference>
<dbReference type="SUPFAM" id="SSF53474">
    <property type="entry name" value="alpha/beta-Hydrolases"/>
    <property type="match status" value="1"/>
</dbReference>
<dbReference type="Gene3D" id="3.40.50.1820">
    <property type="entry name" value="alpha/beta hydrolase"/>
    <property type="match status" value="1"/>
</dbReference>
<reference evidence="1" key="1">
    <citation type="submission" date="2022-05" db="EMBL/GenBank/DDBJ databases">
        <title>Novel bacterial taxa in a minimal lignocellulolytic consortium and its capacity to transform plastics disclosed by genome-resolved metagenomics.</title>
        <authorList>
            <person name="Rodriguez C.A.D."/>
            <person name="Diaz-Garcia L."/>
            <person name="Herrera K."/>
            <person name="Tarazona N.A."/>
            <person name="Sproer C."/>
            <person name="Overmann J."/>
            <person name="Jimenez D.J."/>
        </authorList>
    </citation>
    <scope>NUCLEOTIDE SEQUENCE</scope>
    <source>
        <strain evidence="1">MAG5</strain>
    </source>
</reference>
<dbReference type="AlphaFoldDB" id="A0A9J6ZAA6"/>
<keyword evidence="1" id="KW-0378">Hydrolase</keyword>
<dbReference type="PANTHER" id="PTHR48098:SF1">
    <property type="entry name" value="DIACYLGLYCEROL ACYLTRANSFERASE_MYCOLYLTRANSFERASE AG85A"/>
    <property type="match status" value="1"/>
</dbReference>
<evidence type="ECO:0000313" key="2">
    <source>
        <dbReference type="Proteomes" id="UP001056756"/>
    </source>
</evidence>
<sequence>MESINVTELPEKYVGTVNKELQGTVQEVTYTVNNYINLSRQLVTTENIEIHEAGREIVTGDALIKRCNIYLPAGYDPNDTEVKYNVLYLLHGVGGDQYEWLRGSGEVNDRFIICNIFDNLIANGDIDPLIIVFPNGRSAYDWTDSSFNSEGTNMLGFYYFDYELRYDLIPFIELNYNTYADITDISPEGVIYNRTRRAIAGLSMGGMQALNLILGGYRHDSALFTRTESPWNNGLDKTVLAPGMIDLFDYVGAFSNAPTSSDGKTLGASLASCTHKLQLLYTTCGSEDGIANNSFLNSIDQLIHQAGDDLAQYYEIIIQGGLHDFNVWNNGAYNFSRLAFRNGDEQVLSNVVRKTL</sequence>
<evidence type="ECO:0000313" key="1">
    <source>
        <dbReference type="EMBL" id="URN93117.1"/>
    </source>
</evidence>
<dbReference type="KEGG" id="plig:NAG76_14865"/>
<dbReference type="InterPro" id="IPR050583">
    <property type="entry name" value="Mycobacterial_A85_antigen"/>
</dbReference>
<accession>A0A9J6ZAA6</accession>
<protein>
    <submittedName>
        <fullName evidence="1">Alpha/beta hydrolase-fold protein</fullName>
    </submittedName>
</protein>
<organism evidence="1 2">
    <name type="scientific">Candidatus Pristimantibacillus lignocellulolyticus</name>
    <dbReference type="NCBI Taxonomy" id="2994561"/>
    <lineage>
        <taxon>Bacteria</taxon>
        <taxon>Bacillati</taxon>
        <taxon>Bacillota</taxon>
        <taxon>Bacilli</taxon>
        <taxon>Bacillales</taxon>
        <taxon>Paenibacillaceae</taxon>
        <taxon>Candidatus Pristimantibacillus</taxon>
    </lineage>
</organism>
<dbReference type="InterPro" id="IPR029058">
    <property type="entry name" value="AB_hydrolase_fold"/>
</dbReference>
<gene>
    <name evidence="1" type="ORF">NAG76_14865</name>
</gene>
<dbReference type="GO" id="GO:0016787">
    <property type="term" value="F:hydrolase activity"/>
    <property type="evidence" value="ECO:0007669"/>
    <property type="project" value="UniProtKB-KW"/>
</dbReference>
<dbReference type="Pfam" id="PF00756">
    <property type="entry name" value="Esterase"/>
    <property type="match status" value="1"/>
</dbReference>
<proteinExistence type="predicted"/>
<dbReference type="EMBL" id="CP097899">
    <property type="protein sequence ID" value="URN93117.1"/>
    <property type="molecule type" value="Genomic_DNA"/>
</dbReference>